<evidence type="ECO:0000256" key="1">
    <source>
        <dbReference type="ARBA" id="ARBA00005007"/>
    </source>
</evidence>
<keyword evidence="3" id="KW-1185">Reference proteome</keyword>
<dbReference type="SUPFAM" id="SSF51569">
    <property type="entry name" value="Aldolase"/>
    <property type="match status" value="1"/>
</dbReference>
<accession>A0A370G5E1</accession>
<comment type="caution">
    <text evidence="2">The sequence shown here is derived from an EMBL/GenBank/DDBJ whole genome shotgun (WGS) entry which is preliminary data.</text>
</comment>
<protein>
    <submittedName>
        <fullName evidence="2">Tagatose-bisphosphate aldolase noncatalytic subunit</fullName>
    </submittedName>
</protein>
<dbReference type="Proteomes" id="UP000254958">
    <property type="component" value="Unassembled WGS sequence"/>
</dbReference>
<proteinExistence type="predicted"/>
<dbReference type="Gene3D" id="3.20.20.70">
    <property type="entry name" value="Aldolase class I"/>
    <property type="match status" value="1"/>
</dbReference>
<organism evidence="2 3">
    <name type="scientific">Gluconacetobacter liquefaciens</name>
    <name type="common">Acetobacter liquefaciens</name>
    <dbReference type="NCBI Taxonomy" id="89584"/>
    <lineage>
        <taxon>Bacteria</taxon>
        <taxon>Pseudomonadati</taxon>
        <taxon>Pseudomonadota</taxon>
        <taxon>Alphaproteobacteria</taxon>
        <taxon>Acetobacterales</taxon>
        <taxon>Acetobacteraceae</taxon>
        <taxon>Gluconacetobacter</taxon>
    </lineage>
</organism>
<evidence type="ECO:0000313" key="3">
    <source>
        <dbReference type="Proteomes" id="UP000254958"/>
    </source>
</evidence>
<dbReference type="GO" id="GO:0005975">
    <property type="term" value="P:carbohydrate metabolic process"/>
    <property type="evidence" value="ECO:0007669"/>
    <property type="project" value="InterPro"/>
</dbReference>
<dbReference type="PANTHER" id="PTHR32502">
    <property type="entry name" value="N-ACETYLGALACTOSAMINE PERMEASE II COMPONENT-RELATED"/>
    <property type="match status" value="1"/>
</dbReference>
<dbReference type="EMBL" id="QQAW01000004">
    <property type="protein sequence ID" value="RDI38276.1"/>
    <property type="molecule type" value="Genomic_DNA"/>
</dbReference>
<dbReference type="GO" id="GO:0005886">
    <property type="term" value="C:plasma membrane"/>
    <property type="evidence" value="ECO:0007669"/>
    <property type="project" value="TreeGrafter"/>
</dbReference>
<dbReference type="Gene3D" id="1.10.400.20">
    <property type="entry name" value="putative tagatose 6-phosphate kinase domain like"/>
    <property type="match status" value="1"/>
</dbReference>
<name>A0A370G5E1_GLULI</name>
<dbReference type="GO" id="GO:0009401">
    <property type="term" value="P:phosphoenolpyruvate-dependent sugar phosphotransferase system"/>
    <property type="evidence" value="ECO:0007669"/>
    <property type="project" value="TreeGrafter"/>
</dbReference>
<evidence type="ECO:0000313" key="2">
    <source>
        <dbReference type="EMBL" id="RDI38276.1"/>
    </source>
</evidence>
<dbReference type="PIRSF" id="PIRSF009264">
    <property type="entry name" value="TagBP_ald_AgaZ"/>
    <property type="match status" value="1"/>
</dbReference>
<gene>
    <name evidence="2" type="ORF">C7453_104220</name>
</gene>
<dbReference type="InterPro" id="IPR013785">
    <property type="entry name" value="Aldolase_TIM"/>
</dbReference>
<comment type="pathway">
    <text evidence="1">Carbohydrate metabolism.</text>
</comment>
<dbReference type="InterPro" id="IPR012062">
    <property type="entry name" value="GatZ/KbaZ-like"/>
</dbReference>
<dbReference type="AlphaFoldDB" id="A0A370G5E1"/>
<dbReference type="Pfam" id="PF08013">
    <property type="entry name" value="GatZ_KbaZ-like"/>
    <property type="match status" value="1"/>
</dbReference>
<reference evidence="2 3" key="1">
    <citation type="submission" date="2018-07" db="EMBL/GenBank/DDBJ databases">
        <title>Genomic Encyclopedia of Type Strains, Phase IV (KMG-IV): sequencing the most valuable type-strain genomes for metagenomic binning, comparative biology and taxonomic classification.</title>
        <authorList>
            <person name="Goeker M."/>
        </authorList>
    </citation>
    <scope>NUCLEOTIDE SEQUENCE [LARGE SCALE GENOMIC DNA]</scope>
    <source>
        <strain evidence="2 3">DSM 5603</strain>
    </source>
</reference>
<sequence>MHVRSDSELVVQREYVMSLALFRALVAQAHDPSVPPAARVGLASVCSAHPLVLEAALARAGRAGRPVLIEATCNQVNQEGGYTGMTPADFRDMVWRIAEQAGCPRDLILLGGDHLGPNPWKALPADEAMRRAETMIAAYAEAGFVKLHLDASMGCRGEAAALPDDVVAGRACALAARAEAVAPGQAVYVVGTEVPVPGGVSGGSDHLAHLVPTAPEAALRTLAAHEAAFRPVLGDDVWSRVIALVVQPGVEFDAQEVVVYRREPAQPLAGVLAKMPGWVFEAHSTDYQPECALRALVEDGFALLKVGPGLTLALREALYALDALREVLYPGGKSLRETMEQVMTDAPGHWTGHYAGSAAQQRMLRHYGYSDRIRYYWSFPDVEAAVGRLFADLEESGLPDVLLRQFLPAVGAGVRSGAIARTPRAIVLAAIDLVLEDYTRACVPPGLHGS</sequence>
<dbReference type="PANTHER" id="PTHR32502:SF2">
    <property type="entry name" value="D-TAGATOSE-1,6-BISPHOSPHATE ALDOLASE SUBUNIT KBAZ"/>
    <property type="match status" value="1"/>
</dbReference>
<dbReference type="InterPro" id="IPR050303">
    <property type="entry name" value="GatZ_KbaZ_carbometab"/>
</dbReference>